<dbReference type="EC" id="6.1.1.10" evidence="1"/>
<dbReference type="CDD" id="cd00814">
    <property type="entry name" value="MetRS_core"/>
    <property type="match status" value="1"/>
</dbReference>
<dbReference type="FunFam" id="2.170.220.10:FF:000001">
    <property type="entry name" value="methionine--tRNA ligase, mitochondrial"/>
    <property type="match status" value="1"/>
</dbReference>
<evidence type="ECO:0000256" key="1">
    <source>
        <dbReference type="ARBA" id="ARBA00012838"/>
    </source>
</evidence>
<dbReference type="GO" id="GO:0005739">
    <property type="term" value="C:mitochondrion"/>
    <property type="evidence" value="ECO:0007669"/>
    <property type="project" value="UniProtKB-ARBA"/>
</dbReference>
<dbReference type="Gene3D" id="3.40.50.620">
    <property type="entry name" value="HUPs"/>
    <property type="match status" value="1"/>
</dbReference>
<evidence type="ECO:0000256" key="9">
    <source>
        <dbReference type="ARBA" id="ARBA00047364"/>
    </source>
</evidence>
<dbReference type="PANTHER" id="PTHR43326:SF1">
    <property type="entry name" value="METHIONINE--TRNA LIGASE, MITOCHONDRIAL"/>
    <property type="match status" value="1"/>
</dbReference>
<dbReference type="InterPro" id="IPR015413">
    <property type="entry name" value="Methionyl/Leucyl_tRNA_Synth"/>
</dbReference>
<dbReference type="Gene3D" id="1.10.730.10">
    <property type="entry name" value="Isoleucyl-tRNA Synthetase, Domain 1"/>
    <property type="match status" value="1"/>
</dbReference>
<evidence type="ECO:0000256" key="10">
    <source>
        <dbReference type="RuleBase" id="RU363039"/>
    </source>
</evidence>
<dbReference type="NCBIfam" id="TIGR00398">
    <property type="entry name" value="metG"/>
    <property type="match status" value="1"/>
</dbReference>
<evidence type="ECO:0000256" key="6">
    <source>
        <dbReference type="ARBA" id="ARBA00023146"/>
    </source>
</evidence>
<evidence type="ECO:0000256" key="4">
    <source>
        <dbReference type="ARBA" id="ARBA00022840"/>
    </source>
</evidence>
<dbReference type="STRING" id="947166.A0A1D1UY29"/>
<feature type="domain" description="Methionyl-tRNA synthetase anticodon-binding" evidence="12">
    <location>
        <begin position="390"/>
        <end position="530"/>
    </location>
</feature>
<gene>
    <name evidence="13" type="primary">RvY_04310-1</name>
    <name evidence="13" type="synonym">RvY_04310.1</name>
    <name evidence="13" type="ORF">RvY_04310</name>
</gene>
<keyword evidence="6 10" id="KW-0030">Aminoacyl-tRNA synthetase</keyword>
<dbReference type="GO" id="GO:0005524">
    <property type="term" value="F:ATP binding"/>
    <property type="evidence" value="ECO:0007669"/>
    <property type="project" value="UniProtKB-KW"/>
</dbReference>
<evidence type="ECO:0000256" key="5">
    <source>
        <dbReference type="ARBA" id="ARBA00022917"/>
    </source>
</evidence>
<name>A0A1D1UY29_RAMVA</name>
<dbReference type="GO" id="GO:0006431">
    <property type="term" value="P:methionyl-tRNA aminoacylation"/>
    <property type="evidence" value="ECO:0007669"/>
    <property type="project" value="InterPro"/>
</dbReference>
<evidence type="ECO:0000313" key="14">
    <source>
        <dbReference type="Proteomes" id="UP000186922"/>
    </source>
</evidence>
<keyword evidence="4 10" id="KW-0067">ATP-binding</keyword>
<dbReference type="InterPro" id="IPR023457">
    <property type="entry name" value="Met-tRNA_synth_2"/>
</dbReference>
<evidence type="ECO:0000256" key="8">
    <source>
        <dbReference type="ARBA" id="ARBA00030331"/>
    </source>
</evidence>
<dbReference type="PRINTS" id="PR01041">
    <property type="entry name" value="TRNASYNTHMET"/>
</dbReference>
<evidence type="ECO:0000256" key="3">
    <source>
        <dbReference type="ARBA" id="ARBA00022741"/>
    </source>
</evidence>
<keyword evidence="14" id="KW-1185">Reference proteome</keyword>
<keyword evidence="2 10" id="KW-0436">Ligase</keyword>
<comment type="caution">
    <text evidence="13">The sequence shown here is derived from an EMBL/GenBank/DDBJ whole genome shotgun (WGS) entry which is preliminary data.</text>
</comment>
<keyword evidence="5 10" id="KW-0648">Protein biosynthesis</keyword>
<dbReference type="InterPro" id="IPR033911">
    <property type="entry name" value="MetRS_core"/>
</dbReference>
<sequence>MALPRLTLTVPIFYVNAAPHVGHLYSALVSDVLHRWHRLKYGPSCATLLVGGTDEHGLKIQQSAAAHHKDVRLFCDENSLKFRQLFKLANISCNSFVRTTEERHETAVRHAWTTLQNGGLIYKGSYAGWYSTADETFLSPSQLKTVDDVLVSAESGHKVEWMEEENYLFRLSDFHERIKRWLVERTPVKPGLFNQIALNWLEEGPLSDLSVSRSSQRLKWGIQVPNDSKQIIYVWLDALMTYLTACGYPDMDRVNQFWPANVQIIGKDILKFHAVYWPAFLMGLGLEPPREILCHSHWLVNHQKMSKSLGNVVDPFDRMERFTSDGFRYFLMREGVPHSDSNYSDEKLVTYLNAELANTFGNLLGRCTSKAVNAAQTIPVRPAPSDLSRTIGEEGLELLYNIDSLPATVEEYYDDYSVYKAITAVMDVLRQTNVLVQNLAPWTLAKSKAEADKEKLQHVLFVALYALKVSGLLLSPVIPDICGVLLSKLGASGKTDGRTLDELLSDHANEISLDDAKVTLFERIIDNSEASAGAKRLKPS</sequence>
<dbReference type="SUPFAM" id="SSF47323">
    <property type="entry name" value="Anticodon-binding domain of a subclass of class I aminoacyl-tRNA synthetases"/>
    <property type="match status" value="1"/>
</dbReference>
<dbReference type="InterPro" id="IPR041872">
    <property type="entry name" value="Anticodon_Met"/>
</dbReference>
<reference evidence="13 14" key="1">
    <citation type="journal article" date="2016" name="Nat. Commun.">
        <title>Extremotolerant tardigrade genome and improved radiotolerance of human cultured cells by tardigrade-unique protein.</title>
        <authorList>
            <person name="Hashimoto T."/>
            <person name="Horikawa D.D."/>
            <person name="Saito Y."/>
            <person name="Kuwahara H."/>
            <person name="Kozuka-Hata H."/>
            <person name="Shin-I T."/>
            <person name="Minakuchi Y."/>
            <person name="Ohishi K."/>
            <person name="Motoyama A."/>
            <person name="Aizu T."/>
            <person name="Enomoto A."/>
            <person name="Kondo K."/>
            <person name="Tanaka S."/>
            <person name="Hara Y."/>
            <person name="Koshikawa S."/>
            <person name="Sagara H."/>
            <person name="Miura T."/>
            <person name="Yokobori S."/>
            <person name="Miyagawa K."/>
            <person name="Suzuki Y."/>
            <person name="Kubo T."/>
            <person name="Oyama M."/>
            <person name="Kohara Y."/>
            <person name="Fujiyama A."/>
            <person name="Arakawa K."/>
            <person name="Katayama T."/>
            <person name="Toyoda A."/>
            <person name="Kunieda T."/>
        </authorList>
    </citation>
    <scope>NUCLEOTIDE SEQUENCE [LARGE SCALE GENOMIC DNA]</scope>
    <source>
        <strain evidence="13 14">YOKOZUNA-1</strain>
    </source>
</reference>
<dbReference type="Pfam" id="PF19303">
    <property type="entry name" value="Anticodon_3"/>
    <property type="match status" value="1"/>
</dbReference>
<dbReference type="SUPFAM" id="SSF52374">
    <property type="entry name" value="Nucleotidylyl transferase"/>
    <property type="match status" value="1"/>
</dbReference>
<dbReference type="Pfam" id="PF09334">
    <property type="entry name" value="tRNA-synt_1g"/>
    <property type="match status" value="1"/>
</dbReference>
<evidence type="ECO:0000313" key="13">
    <source>
        <dbReference type="EMBL" id="GAU92197.1"/>
    </source>
</evidence>
<comment type="similarity">
    <text evidence="10">Belongs to the class-I aminoacyl-tRNA synthetase family.</text>
</comment>
<dbReference type="InterPro" id="IPR014758">
    <property type="entry name" value="Met-tRNA_synth"/>
</dbReference>
<dbReference type="PANTHER" id="PTHR43326">
    <property type="entry name" value="METHIONYL-TRNA SYNTHETASE"/>
    <property type="match status" value="1"/>
</dbReference>
<dbReference type="InterPro" id="IPR014729">
    <property type="entry name" value="Rossmann-like_a/b/a_fold"/>
</dbReference>
<dbReference type="Proteomes" id="UP000186922">
    <property type="component" value="Unassembled WGS sequence"/>
</dbReference>
<dbReference type="AlphaFoldDB" id="A0A1D1UY29"/>
<evidence type="ECO:0000256" key="7">
    <source>
        <dbReference type="ARBA" id="ARBA00026124"/>
    </source>
</evidence>
<accession>A0A1D1UY29</accession>
<evidence type="ECO:0000259" key="11">
    <source>
        <dbReference type="Pfam" id="PF09334"/>
    </source>
</evidence>
<keyword evidence="3 10" id="KW-0547">Nucleotide-binding</keyword>
<protein>
    <recommendedName>
        <fullName evidence="7">Methionine--tRNA ligase, mitochondrial</fullName>
        <ecNumber evidence="1">6.1.1.10</ecNumber>
    </recommendedName>
    <alternativeName>
        <fullName evidence="8">Mitochondrial methionyl-tRNA synthetase</fullName>
    </alternativeName>
</protein>
<dbReference type="EMBL" id="BDGG01000002">
    <property type="protein sequence ID" value="GAU92197.1"/>
    <property type="molecule type" value="Genomic_DNA"/>
</dbReference>
<comment type="catalytic activity">
    <reaction evidence="9">
        <text>tRNA(Met) + L-methionine + ATP = L-methionyl-tRNA(Met) + AMP + diphosphate</text>
        <dbReference type="Rhea" id="RHEA:13481"/>
        <dbReference type="Rhea" id="RHEA-COMP:9667"/>
        <dbReference type="Rhea" id="RHEA-COMP:9698"/>
        <dbReference type="ChEBI" id="CHEBI:30616"/>
        <dbReference type="ChEBI" id="CHEBI:33019"/>
        <dbReference type="ChEBI" id="CHEBI:57844"/>
        <dbReference type="ChEBI" id="CHEBI:78442"/>
        <dbReference type="ChEBI" id="CHEBI:78530"/>
        <dbReference type="ChEBI" id="CHEBI:456215"/>
        <dbReference type="EC" id="6.1.1.10"/>
    </reaction>
</comment>
<dbReference type="CDD" id="cd07957">
    <property type="entry name" value="Anticodon_Ia_Met"/>
    <property type="match status" value="1"/>
</dbReference>
<dbReference type="OrthoDB" id="24670at2759"/>
<dbReference type="InterPro" id="IPR009080">
    <property type="entry name" value="tRNAsynth_Ia_anticodon-bd"/>
</dbReference>
<evidence type="ECO:0000256" key="2">
    <source>
        <dbReference type="ARBA" id="ARBA00022598"/>
    </source>
</evidence>
<dbReference type="GO" id="GO:0004825">
    <property type="term" value="F:methionine-tRNA ligase activity"/>
    <property type="evidence" value="ECO:0007669"/>
    <property type="project" value="UniProtKB-EC"/>
</dbReference>
<proteinExistence type="inferred from homology"/>
<organism evidence="13 14">
    <name type="scientific">Ramazzottius varieornatus</name>
    <name type="common">Water bear</name>
    <name type="synonym">Tardigrade</name>
    <dbReference type="NCBI Taxonomy" id="947166"/>
    <lineage>
        <taxon>Eukaryota</taxon>
        <taxon>Metazoa</taxon>
        <taxon>Ecdysozoa</taxon>
        <taxon>Tardigrada</taxon>
        <taxon>Eutardigrada</taxon>
        <taxon>Parachela</taxon>
        <taxon>Hypsibioidea</taxon>
        <taxon>Ramazzottiidae</taxon>
        <taxon>Ramazzottius</taxon>
    </lineage>
</organism>
<feature type="domain" description="Methionyl/Leucyl tRNA synthetase" evidence="11">
    <location>
        <begin position="8"/>
        <end position="367"/>
    </location>
</feature>
<dbReference type="Gene3D" id="2.170.220.10">
    <property type="match status" value="1"/>
</dbReference>
<evidence type="ECO:0000259" key="12">
    <source>
        <dbReference type="Pfam" id="PF19303"/>
    </source>
</evidence>